<proteinExistence type="predicted"/>
<dbReference type="Gene3D" id="3.90.1140.10">
    <property type="entry name" value="Cyclic phosphodiesterase"/>
    <property type="match status" value="1"/>
</dbReference>
<keyword evidence="2" id="KW-1185">Reference proteome</keyword>
<sequence>MTYSRYAIYYAPPETAGWTRFCTGWLGWDMLSGRPADHPEATGLPRPISEITATPRKYGLHGTLKPPFRLAEGTTAAGLEAACADLAATLAPFELAGLRLTRLGRFLCLQPSGPAEALAALAGACVQQLDRFRAPAGTAELARRRAAGLSPRQEDNLTRWGYPYVLEDFRFHITLSGRLPKDQIGAVESWLAPRLTPLLPDGFTVPDIALVGEASDGMFHLIRRFPLSG</sequence>
<dbReference type="EMBL" id="PGTB01000178">
    <property type="protein sequence ID" value="PJE34466.1"/>
    <property type="molecule type" value="Genomic_DNA"/>
</dbReference>
<evidence type="ECO:0000313" key="2">
    <source>
        <dbReference type="Proteomes" id="UP000231553"/>
    </source>
</evidence>
<dbReference type="RefSeq" id="WP_100164552.1">
    <property type="nucleotide sequence ID" value="NZ_PGTB01000178.1"/>
</dbReference>
<reference evidence="1 2" key="1">
    <citation type="journal article" date="2018" name="Int. J. Syst. Evol. Microbiol.">
        <title>Pseudooceanicola lipolyticus sp. nov., a marine alphaproteobacterium, reclassification of Oceanicola flagellatus as Pseudooceanicola flagellatus comb. nov. and emended description of the genus Pseudooceanicola.</title>
        <authorList>
            <person name="Huang M.-M."/>
            <person name="Guo L.-L."/>
            <person name="Wu Y.-H."/>
            <person name="Lai Q.-L."/>
            <person name="Shao Z.-Z."/>
            <person name="Wang C.-S."/>
            <person name="Wu M."/>
            <person name="Xu X.-W."/>
        </authorList>
    </citation>
    <scope>NUCLEOTIDE SEQUENCE [LARGE SCALE GENOMIC DNA]</scope>
    <source>
        <strain evidence="1 2">157</strain>
    </source>
</reference>
<comment type="caution">
    <text evidence="1">The sequence shown here is derived from an EMBL/GenBank/DDBJ whole genome shotgun (WGS) entry which is preliminary data.</text>
</comment>
<accession>A0A2M8IVA5</accession>
<dbReference type="Pfam" id="PF06299">
    <property type="entry name" value="DUF1045"/>
    <property type="match status" value="1"/>
</dbReference>
<protein>
    <submittedName>
        <fullName evidence="1">Phosphonate metabolism protein</fullName>
    </submittedName>
</protein>
<evidence type="ECO:0000313" key="1">
    <source>
        <dbReference type="EMBL" id="PJE34466.1"/>
    </source>
</evidence>
<name>A0A2M8IVA5_9RHOB</name>
<dbReference type="PIRSF" id="PIRSF033328">
    <property type="entry name" value="Phest_Mll4975"/>
    <property type="match status" value="1"/>
</dbReference>
<dbReference type="InterPro" id="IPR009389">
    <property type="entry name" value="DUF1045"/>
</dbReference>
<dbReference type="Proteomes" id="UP000231553">
    <property type="component" value="Unassembled WGS sequence"/>
</dbReference>
<dbReference type="OrthoDB" id="4954742at2"/>
<dbReference type="AlphaFoldDB" id="A0A2M8IVA5"/>
<gene>
    <name evidence="1" type="ORF">CVM52_22130</name>
</gene>
<dbReference type="NCBIfam" id="TIGR03223">
    <property type="entry name" value="Phn_opern_protn"/>
    <property type="match status" value="1"/>
</dbReference>
<organism evidence="1 2">
    <name type="scientific">Pseudooceanicola lipolyticus</name>
    <dbReference type="NCBI Taxonomy" id="2029104"/>
    <lineage>
        <taxon>Bacteria</taxon>
        <taxon>Pseudomonadati</taxon>
        <taxon>Pseudomonadota</taxon>
        <taxon>Alphaproteobacteria</taxon>
        <taxon>Rhodobacterales</taxon>
        <taxon>Paracoccaceae</taxon>
        <taxon>Pseudooceanicola</taxon>
    </lineage>
</organism>